<evidence type="ECO:0000259" key="12">
    <source>
        <dbReference type="Pfam" id="PF18370"/>
    </source>
</evidence>
<dbReference type="GO" id="GO:0005576">
    <property type="term" value="C:extracellular region"/>
    <property type="evidence" value="ECO:0007669"/>
    <property type="project" value="UniProtKB-SubCell"/>
</dbReference>
<feature type="domain" description="Rhamnogalacturonan I lyase beta-sheet" evidence="12">
    <location>
        <begin position="57"/>
        <end position="133"/>
    </location>
</feature>
<evidence type="ECO:0000256" key="2">
    <source>
        <dbReference type="ARBA" id="ARBA00001913"/>
    </source>
</evidence>
<dbReference type="PANTHER" id="PTHR43118:SF1">
    <property type="entry name" value="RHAMNOGALACTURONAN LYASE (EUROFUNG)"/>
    <property type="match status" value="1"/>
</dbReference>
<accession>A0A5N6A9T7</accession>
<evidence type="ECO:0000256" key="7">
    <source>
        <dbReference type="ARBA" id="ARBA00022729"/>
    </source>
</evidence>
<dbReference type="AlphaFoldDB" id="A0A5N6A9T7"/>
<dbReference type="InterPro" id="IPR049366">
    <property type="entry name" value="RGL11_C"/>
</dbReference>
<dbReference type="InterPro" id="IPR034641">
    <property type="entry name" value="RGL11"/>
</dbReference>
<dbReference type="PANTHER" id="PTHR43118">
    <property type="entry name" value="RHAMNOGALACTURONAN LYASE (EUROFUNG)"/>
    <property type="match status" value="1"/>
</dbReference>
<dbReference type="Pfam" id="PF21348">
    <property type="entry name" value="RGL11_C"/>
    <property type="match status" value="1"/>
</dbReference>
<keyword evidence="9 14" id="KW-0456">Lyase</keyword>
<reference evidence="14" key="1">
    <citation type="submission" date="2019-10" db="EMBL/GenBank/DDBJ databases">
        <title>Nonomuraea sp. nov., isolated from Phyllanthus amarus.</title>
        <authorList>
            <person name="Klykleung N."/>
            <person name="Tanasupawat S."/>
        </authorList>
    </citation>
    <scope>NUCLEOTIDE SEQUENCE [LARGE SCALE GENOMIC DNA]</scope>
    <source>
        <strain evidence="14">3MP-10</strain>
    </source>
</reference>
<feature type="region of interest" description="Disordered" evidence="10">
    <location>
        <begin position="648"/>
        <end position="669"/>
    </location>
</feature>
<comment type="caution">
    <text evidence="14">The sequence shown here is derived from an EMBL/GenBank/DDBJ whole genome shotgun (WGS) entry which is preliminary data.</text>
</comment>
<evidence type="ECO:0000256" key="3">
    <source>
        <dbReference type="ARBA" id="ARBA00004613"/>
    </source>
</evidence>
<feature type="chain" id="PRO_5024395656" description="pectate lyase" evidence="11">
    <location>
        <begin position="37"/>
        <end position="854"/>
    </location>
</feature>
<keyword evidence="6" id="KW-0964">Secreted</keyword>
<dbReference type="InterPro" id="IPR028994">
    <property type="entry name" value="Integrin_alpha_N"/>
</dbReference>
<feature type="compositionally biased region" description="Basic and acidic residues" evidence="10">
    <location>
        <begin position="145"/>
        <end position="156"/>
    </location>
</feature>
<feature type="compositionally biased region" description="Acidic residues" evidence="10">
    <location>
        <begin position="828"/>
        <end position="837"/>
    </location>
</feature>
<dbReference type="GO" id="GO:0005975">
    <property type="term" value="P:carbohydrate metabolic process"/>
    <property type="evidence" value="ECO:0007669"/>
    <property type="project" value="UniProtKB-ARBA"/>
</dbReference>
<evidence type="ECO:0000313" key="14">
    <source>
        <dbReference type="EMBL" id="KAB8164599.1"/>
    </source>
</evidence>
<evidence type="ECO:0000259" key="13">
    <source>
        <dbReference type="Pfam" id="PF21348"/>
    </source>
</evidence>
<dbReference type="InterPro" id="IPR041624">
    <property type="entry name" value="RGI_lyase"/>
</dbReference>
<evidence type="ECO:0000313" key="15">
    <source>
        <dbReference type="Proteomes" id="UP000314251"/>
    </source>
</evidence>
<keyword evidence="15" id="KW-1185">Reference proteome</keyword>
<evidence type="ECO:0000256" key="9">
    <source>
        <dbReference type="ARBA" id="ARBA00023239"/>
    </source>
</evidence>
<feature type="region of interest" description="Disordered" evidence="10">
    <location>
        <begin position="824"/>
        <end position="854"/>
    </location>
</feature>
<feature type="signal peptide" evidence="11">
    <location>
        <begin position="1"/>
        <end position="36"/>
    </location>
</feature>
<dbReference type="EMBL" id="VDLY02000009">
    <property type="protein sequence ID" value="KAB8164599.1"/>
    <property type="molecule type" value="Genomic_DNA"/>
</dbReference>
<sequence>MPSPHRARSTRRRRTLLAAALTGVLAAGGVTALAQASDETEAGGAAEAAADRSPGGLGRGLVSVGGDQGNLVSWRSLAADPEDVAFHLYRDGTRITEEPLTGVTNYLDEGAPSDASYSLATVADGVETMAADEALAMPRAQTDIPLDRPSDGHHPNDASVGDLNGDGELDLVLKWEPDNAKDNSQSGVTDNVYLDGITLDGERLWRIDLGPNIRAGAHYTQFQVYDYDGDGAAEVAVKTADGTVDGEGTVIGDAGADHRNSGGYILAGPEFLTMFNGATGAAVDTVDYAPPRGNVADWGDDYGNRVDRFLAGTAHLGGDGENPSVVMARGYYTRSTLAAWDFDGQSLTQRWYFDSDEAGNQYAGQGSHSLSVGDVDLDGNDEIVYGAMAVDDDGSPMWSTGTGHGDAQHLGDFDPTNEGLEYFKVSESSSQPSSLLIDPANGEVQWETEAGADNGRGVAGDIWADNPGAEFWSSSVGGLRNLAGDEIGPKPSSTNFLVWWDGDATRELLDGTHIDKYSPEGDERLLTAEGVSSNNGTKATPVLSADILGDWREEVIWRTSDNNALRIYSTDIPTDLTFPSLMEDRQYRTGVAWQNTAYNQPPHPSFALDAAAADARTQASTETGASAVDWPEATEEIEVNETIEVDGDFDGGNARYVPGPGLGDGGQGEDQLPVFEVAEGGSLNDVIIGSPGADGVHCAGSCALNRVWWEDIGEDAATFRGGEGSTFTVSGGAARGGDDKVFQHNGGGELTVTDFAAEDFTTLYRSCGNCSSQYQRSVVLDGVEVTAPASRLVGINENYGDTATLRAITVIGDDGDLVPCQRYIGNDSGDEPEESGDGPDGTYCRYSESDISYQ</sequence>
<evidence type="ECO:0000256" key="5">
    <source>
        <dbReference type="ARBA" id="ARBA00012272"/>
    </source>
</evidence>
<dbReference type="SUPFAM" id="SSF69318">
    <property type="entry name" value="Integrin alpha N-terminal domain"/>
    <property type="match status" value="1"/>
</dbReference>
<evidence type="ECO:0000256" key="4">
    <source>
        <dbReference type="ARBA" id="ARBA00006463"/>
    </source>
</evidence>
<comment type="cofactor">
    <cofactor evidence="2">
        <name>Ca(2+)</name>
        <dbReference type="ChEBI" id="CHEBI:29108"/>
    </cofactor>
</comment>
<dbReference type="SUPFAM" id="SSF51126">
    <property type="entry name" value="Pectin lyase-like"/>
    <property type="match status" value="1"/>
</dbReference>
<comment type="catalytic activity">
    <reaction evidence="1">
        <text>Eliminative cleavage of (1-&gt;4)-alpha-D-galacturonan to give oligosaccharides with 4-deoxy-alpha-D-galact-4-enuronosyl groups at their non-reducing ends.</text>
        <dbReference type="EC" id="4.2.2.2"/>
    </reaction>
</comment>
<organism evidence="14 15">
    <name type="scientific">Streptomyces mimosae</name>
    <dbReference type="NCBI Taxonomy" id="2586635"/>
    <lineage>
        <taxon>Bacteria</taxon>
        <taxon>Bacillati</taxon>
        <taxon>Actinomycetota</taxon>
        <taxon>Actinomycetes</taxon>
        <taxon>Kitasatosporales</taxon>
        <taxon>Streptomycetaceae</taxon>
        <taxon>Streptomyces</taxon>
    </lineage>
</organism>
<proteinExistence type="inferred from homology"/>
<dbReference type="EC" id="4.2.2.2" evidence="5"/>
<dbReference type="InterPro" id="IPR004898">
    <property type="entry name" value="Pectate_lyase_PlyH/PlyE-like"/>
</dbReference>
<dbReference type="GO" id="GO:0030570">
    <property type="term" value="F:pectate lyase activity"/>
    <property type="evidence" value="ECO:0007669"/>
    <property type="project" value="UniProtKB-EC"/>
</dbReference>
<evidence type="ECO:0000256" key="8">
    <source>
        <dbReference type="ARBA" id="ARBA00022837"/>
    </source>
</evidence>
<dbReference type="InterPro" id="IPR013783">
    <property type="entry name" value="Ig-like_fold"/>
</dbReference>
<comment type="similarity">
    <text evidence="4">Belongs to the polysaccharide lyase 3 family.</text>
</comment>
<keyword evidence="7 11" id="KW-0732">Signal</keyword>
<keyword evidence="8" id="KW-0106">Calcium</keyword>
<protein>
    <recommendedName>
        <fullName evidence="5">pectate lyase</fullName>
        <ecNumber evidence="5">4.2.2.2</ecNumber>
    </recommendedName>
</protein>
<dbReference type="CDD" id="cd10318">
    <property type="entry name" value="RGL11"/>
    <property type="match status" value="1"/>
</dbReference>
<dbReference type="InterPro" id="IPR011050">
    <property type="entry name" value="Pectin_lyase_fold/virulence"/>
</dbReference>
<evidence type="ECO:0000256" key="10">
    <source>
        <dbReference type="SAM" id="MobiDB-lite"/>
    </source>
</evidence>
<feature type="domain" description="Rhamnogalacturonan lyase family 11 C-terminal" evidence="13">
    <location>
        <begin position="153"/>
        <end position="611"/>
    </location>
</feature>
<dbReference type="Pfam" id="PF18370">
    <property type="entry name" value="RGI_lyase"/>
    <property type="match status" value="1"/>
</dbReference>
<evidence type="ECO:0000256" key="11">
    <source>
        <dbReference type="SAM" id="SignalP"/>
    </source>
</evidence>
<comment type="subcellular location">
    <subcellularLocation>
        <location evidence="3">Secreted</location>
    </subcellularLocation>
</comment>
<dbReference type="Gene3D" id="2.60.40.10">
    <property type="entry name" value="Immunoglobulins"/>
    <property type="match status" value="1"/>
</dbReference>
<dbReference type="Pfam" id="PF03211">
    <property type="entry name" value="Pectate_lyase"/>
    <property type="match status" value="1"/>
</dbReference>
<gene>
    <name evidence="14" type="ORF">FH607_015240</name>
</gene>
<dbReference type="Proteomes" id="UP000314251">
    <property type="component" value="Unassembled WGS sequence"/>
</dbReference>
<dbReference type="Gene3D" id="2.160.20.10">
    <property type="entry name" value="Single-stranded right-handed beta-helix, Pectin lyase-like"/>
    <property type="match status" value="1"/>
</dbReference>
<feature type="region of interest" description="Disordered" evidence="10">
    <location>
        <begin position="143"/>
        <end position="162"/>
    </location>
</feature>
<evidence type="ECO:0000256" key="1">
    <source>
        <dbReference type="ARBA" id="ARBA00000695"/>
    </source>
</evidence>
<evidence type="ECO:0000256" key="6">
    <source>
        <dbReference type="ARBA" id="ARBA00022525"/>
    </source>
</evidence>
<dbReference type="InterPro" id="IPR012334">
    <property type="entry name" value="Pectin_lyas_fold"/>
</dbReference>
<dbReference type="OrthoDB" id="9802318at2"/>
<name>A0A5N6A9T7_9ACTN</name>